<protein>
    <submittedName>
        <fullName evidence="5">GntR family transcriptional regulator</fullName>
    </submittedName>
</protein>
<dbReference type="Proteomes" id="UP000250462">
    <property type="component" value="Unassembled WGS sequence"/>
</dbReference>
<dbReference type="PANTHER" id="PTHR44846">
    <property type="entry name" value="MANNOSYL-D-GLYCERATE TRANSPORT/METABOLISM SYSTEM REPRESSOR MNGR-RELATED"/>
    <property type="match status" value="1"/>
</dbReference>
<evidence type="ECO:0000256" key="3">
    <source>
        <dbReference type="ARBA" id="ARBA00023163"/>
    </source>
</evidence>
<dbReference type="OrthoDB" id="7363114at2"/>
<dbReference type="EMBL" id="QMIG01000003">
    <property type="protein sequence ID" value="RAW17650.1"/>
    <property type="molecule type" value="Genomic_DNA"/>
</dbReference>
<keyword evidence="2" id="KW-0238">DNA-binding</keyword>
<dbReference type="SMART" id="SM00345">
    <property type="entry name" value="HTH_GNTR"/>
    <property type="match status" value="1"/>
</dbReference>
<name>A0A329QZ27_9ACTN</name>
<dbReference type="InterPro" id="IPR000524">
    <property type="entry name" value="Tscrpt_reg_HTH_GntR"/>
</dbReference>
<evidence type="ECO:0000256" key="2">
    <source>
        <dbReference type="ARBA" id="ARBA00023125"/>
    </source>
</evidence>
<dbReference type="InterPro" id="IPR050679">
    <property type="entry name" value="Bact_HTH_transcr_reg"/>
</dbReference>
<feature type="domain" description="HTH gntR-type" evidence="4">
    <location>
        <begin position="32"/>
        <end position="100"/>
    </location>
</feature>
<dbReference type="InterPro" id="IPR036388">
    <property type="entry name" value="WH-like_DNA-bd_sf"/>
</dbReference>
<reference evidence="5 6" key="1">
    <citation type="submission" date="2018-06" db="EMBL/GenBank/DDBJ databases">
        <title>Phytoactinopolyspora halophila sp. nov., a novel halophilic actinomycete isolated from a saline soil in China.</title>
        <authorList>
            <person name="Tang S.-K."/>
        </authorList>
    </citation>
    <scope>NUCLEOTIDE SEQUENCE [LARGE SCALE GENOMIC DNA]</scope>
    <source>
        <strain evidence="5 6">YIM 96934</strain>
    </source>
</reference>
<dbReference type="InterPro" id="IPR036390">
    <property type="entry name" value="WH_DNA-bd_sf"/>
</dbReference>
<evidence type="ECO:0000259" key="4">
    <source>
        <dbReference type="PROSITE" id="PS50949"/>
    </source>
</evidence>
<keyword evidence="6" id="KW-1185">Reference proteome</keyword>
<evidence type="ECO:0000313" key="6">
    <source>
        <dbReference type="Proteomes" id="UP000250462"/>
    </source>
</evidence>
<dbReference type="Gene3D" id="1.10.10.10">
    <property type="entry name" value="Winged helix-like DNA-binding domain superfamily/Winged helix DNA-binding domain"/>
    <property type="match status" value="1"/>
</dbReference>
<dbReference type="GO" id="GO:0003677">
    <property type="term" value="F:DNA binding"/>
    <property type="evidence" value="ECO:0007669"/>
    <property type="project" value="UniProtKB-KW"/>
</dbReference>
<evidence type="ECO:0000313" key="5">
    <source>
        <dbReference type="EMBL" id="RAW17650.1"/>
    </source>
</evidence>
<accession>A0A329QZ27</accession>
<gene>
    <name evidence="5" type="ORF">DPM12_04830</name>
</gene>
<dbReference type="PROSITE" id="PS50949">
    <property type="entry name" value="HTH_GNTR"/>
    <property type="match status" value="1"/>
</dbReference>
<proteinExistence type="predicted"/>
<keyword evidence="3" id="KW-0804">Transcription</keyword>
<comment type="caution">
    <text evidence="5">The sequence shown here is derived from an EMBL/GenBank/DDBJ whole genome shotgun (WGS) entry which is preliminary data.</text>
</comment>
<evidence type="ECO:0000256" key="1">
    <source>
        <dbReference type="ARBA" id="ARBA00023015"/>
    </source>
</evidence>
<dbReference type="CDD" id="cd07377">
    <property type="entry name" value="WHTH_GntR"/>
    <property type="match status" value="1"/>
</dbReference>
<organism evidence="5 6">
    <name type="scientific">Phytoactinopolyspora halophila</name>
    <dbReference type="NCBI Taxonomy" id="1981511"/>
    <lineage>
        <taxon>Bacteria</taxon>
        <taxon>Bacillati</taxon>
        <taxon>Actinomycetota</taxon>
        <taxon>Actinomycetes</taxon>
        <taxon>Jiangellales</taxon>
        <taxon>Jiangellaceae</taxon>
        <taxon>Phytoactinopolyspora</taxon>
    </lineage>
</organism>
<dbReference type="Pfam" id="PF00392">
    <property type="entry name" value="GntR"/>
    <property type="match status" value="1"/>
</dbReference>
<sequence>MRATAAALDSVSVEPPVSVHIPEFDPDVRSTEYTYKRLAEHLAARIEARDLPPGRRLPSERDLAAEYGVSLGTIRRVRTELEKRQLVITLPAKGTFVRIR</sequence>
<dbReference type="SUPFAM" id="SSF46785">
    <property type="entry name" value="Winged helix' DNA-binding domain"/>
    <property type="match status" value="1"/>
</dbReference>
<dbReference type="GO" id="GO:0003700">
    <property type="term" value="F:DNA-binding transcription factor activity"/>
    <property type="evidence" value="ECO:0007669"/>
    <property type="project" value="InterPro"/>
</dbReference>
<keyword evidence="1" id="KW-0805">Transcription regulation</keyword>
<dbReference type="AlphaFoldDB" id="A0A329QZ27"/>